<reference evidence="10" key="1">
    <citation type="journal article" date="2017" name="Genome Announc.">
        <title>Genome sequences of Cyberlindnera fabianii 65, Pichia kudriavzevii 129, and Saccharomyces cerevisiae 131 isolated from fermented masau fruits in Zimbabwe.</title>
        <authorList>
            <person name="van Rijswijck I.M.H."/>
            <person name="Derks M.F.L."/>
            <person name="Abee T."/>
            <person name="de Ridder D."/>
            <person name="Smid E.J."/>
        </authorList>
    </citation>
    <scope>NUCLEOTIDE SEQUENCE [LARGE SCALE GENOMIC DNA]</scope>
    <source>
        <strain evidence="10">129</strain>
    </source>
</reference>
<evidence type="ECO:0000313" key="11">
    <source>
        <dbReference type="Proteomes" id="UP000195871"/>
    </source>
</evidence>
<keyword evidence="3" id="KW-0805">Transcription regulation</keyword>
<evidence type="ECO:0000256" key="1">
    <source>
        <dbReference type="ARBA" id="ARBA00004123"/>
    </source>
</evidence>
<reference evidence="9 11" key="3">
    <citation type="submission" date="2017-05" db="EMBL/GenBank/DDBJ databases">
        <title>The Genome Sequence of Candida krusei Ckrusei653.</title>
        <authorList>
            <person name="Cuomo C."/>
            <person name="Forche A."/>
            <person name="Young S."/>
            <person name="Abouelleil A."/>
            <person name="Cao P."/>
            <person name="Chapman S."/>
            <person name="Cusick C."/>
            <person name="Shea T."/>
            <person name="Nusbaum C."/>
            <person name="Birren B."/>
        </authorList>
    </citation>
    <scope>NUCLEOTIDE SEQUENCE [LARGE SCALE GENOMIC DNA]</scope>
    <source>
        <strain evidence="9 11">Ckrusei653</strain>
    </source>
</reference>
<dbReference type="InterPro" id="IPR006939">
    <property type="entry name" value="SNF5"/>
</dbReference>
<dbReference type="Proteomes" id="UP000189274">
    <property type="component" value="Unassembled WGS sequence"/>
</dbReference>
<keyword evidence="4" id="KW-0804">Transcription</keyword>
<proteinExistence type="inferred from homology"/>
<dbReference type="EMBL" id="CP028774">
    <property type="protein sequence ID" value="AWU75620.1"/>
    <property type="molecule type" value="Genomic_DNA"/>
</dbReference>
<keyword evidence="12" id="KW-1185">Reference proteome</keyword>
<accession>A0A1V2LVG4</accession>
<dbReference type="Pfam" id="PF04855">
    <property type="entry name" value="SNF5"/>
    <property type="match status" value="1"/>
</dbReference>
<dbReference type="Proteomes" id="UP000195871">
    <property type="component" value="Unassembled WGS sequence"/>
</dbReference>
<feature type="region of interest" description="Disordered" evidence="6">
    <location>
        <begin position="101"/>
        <end position="134"/>
    </location>
</feature>
<evidence type="ECO:0000256" key="6">
    <source>
        <dbReference type="SAM" id="MobiDB-lite"/>
    </source>
</evidence>
<evidence type="ECO:0000256" key="4">
    <source>
        <dbReference type="ARBA" id="ARBA00023163"/>
    </source>
</evidence>
<evidence type="ECO:0000313" key="12">
    <source>
        <dbReference type="Proteomes" id="UP000249293"/>
    </source>
</evidence>
<protein>
    <submittedName>
        <fullName evidence="8">Chromatin structure-remodeling complex subunit SFH1</fullName>
    </submittedName>
</protein>
<comment type="similarity">
    <text evidence="2">Belongs to the SNF5 family.</text>
</comment>
<evidence type="ECO:0000256" key="2">
    <source>
        <dbReference type="ARBA" id="ARBA00010239"/>
    </source>
</evidence>
<dbReference type="EMBL" id="MQVM01000002">
    <property type="protein sequence ID" value="ONH77252.1"/>
    <property type="molecule type" value="Genomic_DNA"/>
</dbReference>
<dbReference type="EMBL" id="NHMM01000006">
    <property type="protein sequence ID" value="OUT20974.1"/>
    <property type="molecule type" value="Genomic_DNA"/>
</dbReference>
<dbReference type="AlphaFoldDB" id="A0A1V2LVG4"/>
<dbReference type="GO" id="GO:0006338">
    <property type="term" value="P:chromatin remodeling"/>
    <property type="evidence" value="ECO:0007669"/>
    <property type="project" value="InterPro"/>
</dbReference>
<gene>
    <name evidence="8" type="ORF">BOH78_0368</name>
    <name evidence="7" type="ORF">C5L36_0B08640</name>
    <name evidence="9" type="ORF">CAS74_003971</name>
</gene>
<evidence type="ECO:0000313" key="8">
    <source>
        <dbReference type="EMBL" id="ONH77252.1"/>
    </source>
</evidence>
<evidence type="ECO:0000256" key="5">
    <source>
        <dbReference type="ARBA" id="ARBA00023242"/>
    </source>
</evidence>
<evidence type="ECO:0000313" key="9">
    <source>
        <dbReference type="EMBL" id="OUT20974.1"/>
    </source>
</evidence>
<sequence>MSTPLFPQALSTSFAHRLAQSSNALFSNLATTRAAKRQASSKLNYAEDLNDDFDFEDNVANPSNLVDGTAHFNDVDIGNYTNNASNDAEFDFEVQYDDNSKTHTRNAKANHDYENDDNEDDEDYVDDDESKDATYEDPNAAYDIYRNLILNSTNSNNTKINLSSIQGNKEAPRELPPLCFSPEEVSTLQDSIIIPIKLKITTPGAVINDQILWNLNDELITPEIFASMMAQDLDLNRNTEQAIVSNIKDQIQNYKDLISNPNNSIIDQFLRNEKEFHAVLDISCNIGEDFFTDKVEWDLLDNTVTPEMFAKTIVADIGLKPEFETAIAVAVYDEIYKFKRELIENPQQVSQNIDSLPFFNLVNSDDASKGYVQGLRYDVRKYGEEFVPSVEKLSEWEIEKRETEKERNLRRRKRETLRVSGIVR</sequence>
<dbReference type="GO" id="GO:0000228">
    <property type="term" value="C:nuclear chromosome"/>
    <property type="evidence" value="ECO:0007669"/>
    <property type="project" value="InterPro"/>
</dbReference>
<organism evidence="8 10">
    <name type="scientific">Pichia kudriavzevii</name>
    <name type="common">Yeast</name>
    <name type="synonym">Issatchenkia orientalis</name>
    <dbReference type="NCBI Taxonomy" id="4909"/>
    <lineage>
        <taxon>Eukaryota</taxon>
        <taxon>Fungi</taxon>
        <taxon>Dikarya</taxon>
        <taxon>Ascomycota</taxon>
        <taxon>Saccharomycotina</taxon>
        <taxon>Pichiomycetes</taxon>
        <taxon>Pichiales</taxon>
        <taxon>Pichiaceae</taxon>
        <taxon>Pichia</taxon>
    </lineage>
</organism>
<evidence type="ECO:0000313" key="7">
    <source>
        <dbReference type="EMBL" id="AWU75620.1"/>
    </source>
</evidence>
<comment type="subcellular location">
    <subcellularLocation>
        <location evidence="1">Nucleus</location>
    </subcellularLocation>
</comment>
<keyword evidence="5" id="KW-0539">Nucleus</keyword>
<evidence type="ECO:0000313" key="10">
    <source>
        <dbReference type="Proteomes" id="UP000189274"/>
    </source>
</evidence>
<reference evidence="8" key="2">
    <citation type="submission" date="2017-01" db="EMBL/GenBank/DDBJ databases">
        <authorList>
            <person name="Mah S.A."/>
            <person name="Swanson W.J."/>
            <person name="Moy G.W."/>
            <person name="Vacquier V.D."/>
        </authorList>
    </citation>
    <scope>NUCLEOTIDE SEQUENCE [LARGE SCALE GENOMIC DNA]</scope>
    <source>
        <strain evidence="8">129</strain>
    </source>
</reference>
<dbReference type="PANTHER" id="PTHR10019">
    <property type="entry name" value="SNF5"/>
    <property type="match status" value="1"/>
</dbReference>
<dbReference type="STRING" id="4909.A0A1V2LVG4"/>
<evidence type="ECO:0000256" key="3">
    <source>
        <dbReference type="ARBA" id="ARBA00023015"/>
    </source>
</evidence>
<feature type="compositionally biased region" description="Acidic residues" evidence="6">
    <location>
        <begin position="114"/>
        <end position="130"/>
    </location>
</feature>
<dbReference type="OrthoDB" id="10258327at2759"/>
<dbReference type="Proteomes" id="UP000249293">
    <property type="component" value="Chromosome 2"/>
</dbReference>
<reference evidence="7 12" key="4">
    <citation type="submission" date="2018-06" db="EMBL/GenBank/DDBJ databases">
        <title>Population genomics shows no distinction between pathogenic Candida krusei and environmental Pichia kudriavzevii: One species, four names.</title>
        <authorList>
            <person name="Douglass A.P."/>
            <person name="Offei B."/>
            <person name="Braun-Galleani S."/>
            <person name="Coughlan A.Y."/>
            <person name="Martos A."/>
            <person name="Ortiz-Merino R.A."/>
            <person name="Byrne K.P."/>
            <person name="Wolfe K.H."/>
        </authorList>
    </citation>
    <scope>NUCLEOTIDE SEQUENCE [LARGE SCALE GENOMIC DNA]</scope>
    <source>
        <strain evidence="7 12">CBS573</strain>
    </source>
</reference>
<dbReference type="VEuPathDB" id="FungiDB:C5L36_0B08640"/>
<name>A0A1V2LVG4_PICKU</name>